<feature type="compositionally biased region" description="Acidic residues" evidence="1">
    <location>
        <begin position="66"/>
        <end position="79"/>
    </location>
</feature>
<sequence length="128" mass="14464">MMSSLWFLTVHLLGGSLLLLTAVCEAQYYSNVTPPPDYESDYNATFEYSFFSNSSSEDLERFIGEVDGEEEEEEEEEEVSVTSTTISSKSTERSEDTTENNASLPVSLELRKLLWTSVILMVLNLQQL</sequence>
<reference evidence="3 4" key="1">
    <citation type="submission" date="2021-07" db="EMBL/GenBank/DDBJ databases">
        <authorList>
            <person name="Palmer J.M."/>
        </authorList>
    </citation>
    <scope>NUCLEOTIDE SEQUENCE [LARGE SCALE GENOMIC DNA]</scope>
    <source>
        <strain evidence="3 4">AT_MEX2019</strain>
        <tissue evidence="3">Muscle</tissue>
    </source>
</reference>
<keyword evidence="2" id="KW-0732">Signal</keyword>
<keyword evidence="4" id="KW-1185">Reference proteome</keyword>
<evidence type="ECO:0000256" key="2">
    <source>
        <dbReference type="SAM" id="SignalP"/>
    </source>
</evidence>
<evidence type="ECO:0000313" key="3">
    <source>
        <dbReference type="EMBL" id="MED6251084.1"/>
    </source>
</evidence>
<organism evidence="3 4">
    <name type="scientific">Ataeniobius toweri</name>
    <dbReference type="NCBI Taxonomy" id="208326"/>
    <lineage>
        <taxon>Eukaryota</taxon>
        <taxon>Metazoa</taxon>
        <taxon>Chordata</taxon>
        <taxon>Craniata</taxon>
        <taxon>Vertebrata</taxon>
        <taxon>Euteleostomi</taxon>
        <taxon>Actinopterygii</taxon>
        <taxon>Neopterygii</taxon>
        <taxon>Teleostei</taxon>
        <taxon>Neoteleostei</taxon>
        <taxon>Acanthomorphata</taxon>
        <taxon>Ovalentaria</taxon>
        <taxon>Atherinomorphae</taxon>
        <taxon>Cyprinodontiformes</taxon>
        <taxon>Goodeidae</taxon>
        <taxon>Ataeniobius</taxon>
    </lineage>
</organism>
<proteinExistence type="predicted"/>
<evidence type="ECO:0000256" key="1">
    <source>
        <dbReference type="SAM" id="MobiDB-lite"/>
    </source>
</evidence>
<accession>A0ABU7BN03</accession>
<feature type="signal peptide" evidence="2">
    <location>
        <begin position="1"/>
        <end position="26"/>
    </location>
</feature>
<name>A0ABU7BN03_9TELE</name>
<gene>
    <name evidence="3" type="ORF">ATANTOWER_021721</name>
</gene>
<comment type="caution">
    <text evidence="3">The sequence shown here is derived from an EMBL/GenBank/DDBJ whole genome shotgun (WGS) entry which is preliminary data.</text>
</comment>
<evidence type="ECO:0000313" key="4">
    <source>
        <dbReference type="Proteomes" id="UP001345963"/>
    </source>
</evidence>
<feature type="compositionally biased region" description="Low complexity" evidence="1">
    <location>
        <begin position="80"/>
        <end position="89"/>
    </location>
</feature>
<protein>
    <submittedName>
        <fullName evidence="3">Uncharacterized protein</fullName>
    </submittedName>
</protein>
<dbReference type="Proteomes" id="UP001345963">
    <property type="component" value="Unassembled WGS sequence"/>
</dbReference>
<dbReference type="EMBL" id="JAHUTI010059476">
    <property type="protein sequence ID" value="MED6251084.1"/>
    <property type="molecule type" value="Genomic_DNA"/>
</dbReference>
<feature type="region of interest" description="Disordered" evidence="1">
    <location>
        <begin position="61"/>
        <end position="102"/>
    </location>
</feature>
<feature type="chain" id="PRO_5046945309" evidence="2">
    <location>
        <begin position="27"/>
        <end position="128"/>
    </location>
</feature>